<reference evidence="14" key="2">
    <citation type="submission" date="2025-08" db="UniProtKB">
        <authorList>
            <consortium name="Ensembl"/>
        </authorList>
    </citation>
    <scope>IDENTIFICATION</scope>
</reference>
<feature type="domain" description="C2H2-type" evidence="12">
    <location>
        <begin position="102"/>
        <end position="129"/>
    </location>
</feature>
<dbReference type="FunFam" id="3.30.160.60:FF:001745">
    <property type="entry name" value="Zinc finger protein 658"/>
    <property type="match status" value="1"/>
</dbReference>
<dbReference type="InterPro" id="IPR036051">
    <property type="entry name" value="KRAB_dom_sf"/>
</dbReference>
<proteinExistence type="inferred from homology"/>
<evidence type="ECO:0000256" key="9">
    <source>
        <dbReference type="ARBA" id="ARBA00023163"/>
    </source>
</evidence>
<accession>A0A4X1U4V8</accession>
<evidence type="ECO:0000313" key="14">
    <source>
        <dbReference type="Ensembl" id="ENSSSCP00070023869.1"/>
    </source>
</evidence>
<keyword evidence="7" id="KW-0805">Transcription regulation</keyword>
<evidence type="ECO:0000256" key="3">
    <source>
        <dbReference type="ARBA" id="ARBA00022723"/>
    </source>
</evidence>
<dbReference type="GO" id="GO:0005634">
    <property type="term" value="C:nucleus"/>
    <property type="evidence" value="ECO:0007669"/>
    <property type="project" value="UniProtKB-SubCell"/>
</dbReference>
<keyword evidence="4" id="KW-0677">Repeat</keyword>
<dbReference type="FunFam" id="3.30.160.60:FF:000320">
    <property type="entry name" value="Zinc finger protein 777"/>
    <property type="match status" value="1"/>
</dbReference>
<dbReference type="PANTHER" id="PTHR23232">
    <property type="entry name" value="KRAB DOMAIN C2H2 ZINC FINGER"/>
    <property type="match status" value="1"/>
</dbReference>
<evidence type="ECO:0000313" key="15">
    <source>
        <dbReference type="Proteomes" id="UP000314985"/>
    </source>
</evidence>
<reference evidence="14 15" key="1">
    <citation type="submission" date="2017-08" db="EMBL/GenBank/DDBJ databases">
        <title>USMARCv1.0.</title>
        <authorList>
            <person name="Hannum G.I."/>
            <person name="Koren S."/>
            <person name="Schroeder S.G."/>
            <person name="Chin S.C."/>
            <person name="Nonneman D.J."/>
            <person name="Becker S.A."/>
            <person name="Rosen B.D."/>
            <person name="Bickhart D.M."/>
            <person name="Putnam N.H."/>
            <person name="Green R.E."/>
            <person name="Tuggle C.K."/>
            <person name="Liu H."/>
            <person name="Rohrer G.A."/>
            <person name="Warr A."/>
            <person name="Hall R."/>
            <person name="Kim K."/>
            <person name="Hume D.A."/>
            <person name="Talbot R."/>
            <person name="Chow W."/>
            <person name="Howe K."/>
            <person name="Schwartz A.S."/>
            <person name="Watson M."/>
            <person name="Archibald A.L."/>
            <person name="Phillippy A.M."/>
            <person name="Smith T.P.L."/>
        </authorList>
    </citation>
    <scope>NUCLEOTIDE SEQUENCE [LARGE SCALE GENOMIC DNA]</scope>
</reference>
<dbReference type="PANTHER" id="PTHR23232:SF117">
    <property type="entry name" value="KRAB DOMAIN-CONTAINING PROTEIN"/>
    <property type="match status" value="1"/>
</dbReference>
<comment type="similarity">
    <text evidence="2">Belongs to the krueppel C2H2-type zinc-finger protein family.</text>
</comment>
<dbReference type="PROSITE" id="PS50805">
    <property type="entry name" value="KRAB"/>
    <property type="match status" value="1"/>
</dbReference>
<dbReference type="CDD" id="cd07765">
    <property type="entry name" value="KRAB_A-box"/>
    <property type="match status" value="1"/>
</dbReference>
<organism evidence="14 15">
    <name type="scientific">Sus scrofa</name>
    <name type="common">Pig</name>
    <dbReference type="NCBI Taxonomy" id="9823"/>
    <lineage>
        <taxon>Eukaryota</taxon>
        <taxon>Metazoa</taxon>
        <taxon>Chordata</taxon>
        <taxon>Craniata</taxon>
        <taxon>Vertebrata</taxon>
        <taxon>Euteleostomi</taxon>
        <taxon>Mammalia</taxon>
        <taxon>Eutheria</taxon>
        <taxon>Laurasiatheria</taxon>
        <taxon>Artiodactyla</taxon>
        <taxon>Suina</taxon>
        <taxon>Suidae</taxon>
        <taxon>Sus</taxon>
    </lineage>
</organism>
<evidence type="ECO:0000259" key="12">
    <source>
        <dbReference type="PROSITE" id="PS50157"/>
    </source>
</evidence>
<dbReference type="InterPro" id="IPR050169">
    <property type="entry name" value="Krueppel_C2H2_ZnF"/>
</dbReference>
<dbReference type="GO" id="GO:0006355">
    <property type="term" value="P:regulation of DNA-templated transcription"/>
    <property type="evidence" value="ECO:0007669"/>
    <property type="project" value="InterPro"/>
</dbReference>
<name>A0A4X1U4V8_PIG</name>
<keyword evidence="8" id="KW-0238">DNA-binding</keyword>
<dbReference type="InterPro" id="IPR001909">
    <property type="entry name" value="KRAB"/>
</dbReference>
<dbReference type="InterPro" id="IPR013087">
    <property type="entry name" value="Znf_C2H2_type"/>
</dbReference>
<protein>
    <recommendedName>
        <fullName evidence="16">KRAB domain-containing protein</fullName>
    </recommendedName>
</protein>
<dbReference type="PROSITE" id="PS50157">
    <property type="entry name" value="ZINC_FINGER_C2H2_2"/>
    <property type="match status" value="2"/>
</dbReference>
<sequence>ESESEGSLSFGDVTVDFTQEEWKHLDPSLRMLYRDVMLENYHNLVSVGYFTTKPEVIFKLEQGGEPWILEEEFLYQTCPGELVISRQEEALGNYVLRGGKPYECSECGENFVQKSTLTNHLRTHSGEKPYKCGECRKTFCQKSTLNNHQRIHIGQKHYVAETSYVFPNTHFFFCVGTQLVKTF</sequence>
<dbReference type="Pfam" id="PF01352">
    <property type="entry name" value="KRAB"/>
    <property type="match status" value="1"/>
</dbReference>
<keyword evidence="10" id="KW-0539">Nucleus</keyword>
<keyword evidence="9" id="KW-0804">Transcription</keyword>
<dbReference type="Gene3D" id="3.30.160.60">
    <property type="entry name" value="Classic Zinc Finger"/>
    <property type="match status" value="2"/>
</dbReference>
<dbReference type="Proteomes" id="UP000314985">
    <property type="component" value="Chromosome 14"/>
</dbReference>
<dbReference type="GO" id="GO:0008270">
    <property type="term" value="F:zinc ion binding"/>
    <property type="evidence" value="ECO:0007669"/>
    <property type="project" value="UniProtKB-KW"/>
</dbReference>
<dbReference type="Ensembl" id="ENSSSCT00070028646.1">
    <property type="protein sequence ID" value="ENSSSCP00070023869.1"/>
    <property type="gene ID" value="ENSSSCG00070014613.1"/>
</dbReference>
<feature type="domain" description="KRAB" evidence="13">
    <location>
        <begin position="8"/>
        <end position="79"/>
    </location>
</feature>
<evidence type="ECO:0000256" key="7">
    <source>
        <dbReference type="ARBA" id="ARBA00023015"/>
    </source>
</evidence>
<dbReference type="SMART" id="SM00349">
    <property type="entry name" value="KRAB"/>
    <property type="match status" value="1"/>
</dbReference>
<evidence type="ECO:0000256" key="1">
    <source>
        <dbReference type="ARBA" id="ARBA00004123"/>
    </source>
</evidence>
<evidence type="ECO:0000256" key="11">
    <source>
        <dbReference type="PROSITE-ProRule" id="PRU00042"/>
    </source>
</evidence>
<dbReference type="SUPFAM" id="SSF109640">
    <property type="entry name" value="KRAB domain (Kruppel-associated box)"/>
    <property type="match status" value="1"/>
</dbReference>
<dbReference type="SUPFAM" id="SSF57667">
    <property type="entry name" value="beta-beta-alpha zinc fingers"/>
    <property type="match status" value="1"/>
</dbReference>
<keyword evidence="3" id="KW-0479">Metal-binding</keyword>
<dbReference type="SMART" id="SM00355">
    <property type="entry name" value="ZnF_C2H2"/>
    <property type="match status" value="2"/>
</dbReference>
<dbReference type="AlphaFoldDB" id="A0A4X1U4V8"/>
<dbReference type="GO" id="GO:0003677">
    <property type="term" value="F:DNA binding"/>
    <property type="evidence" value="ECO:0007669"/>
    <property type="project" value="UniProtKB-KW"/>
</dbReference>
<dbReference type="Pfam" id="PF00096">
    <property type="entry name" value="zf-C2H2"/>
    <property type="match status" value="2"/>
</dbReference>
<feature type="domain" description="C2H2-type" evidence="12">
    <location>
        <begin position="130"/>
        <end position="157"/>
    </location>
</feature>
<evidence type="ECO:0000256" key="10">
    <source>
        <dbReference type="ARBA" id="ARBA00023242"/>
    </source>
</evidence>
<evidence type="ECO:0000256" key="5">
    <source>
        <dbReference type="ARBA" id="ARBA00022771"/>
    </source>
</evidence>
<evidence type="ECO:0000256" key="8">
    <source>
        <dbReference type="ARBA" id="ARBA00023125"/>
    </source>
</evidence>
<dbReference type="InterPro" id="IPR036236">
    <property type="entry name" value="Znf_C2H2_sf"/>
</dbReference>
<keyword evidence="5 11" id="KW-0863">Zinc-finger</keyword>
<evidence type="ECO:0008006" key="16">
    <source>
        <dbReference type="Google" id="ProtNLM"/>
    </source>
</evidence>
<evidence type="ECO:0000256" key="4">
    <source>
        <dbReference type="ARBA" id="ARBA00022737"/>
    </source>
</evidence>
<dbReference type="PROSITE" id="PS00028">
    <property type="entry name" value="ZINC_FINGER_C2H2_1"/>
    <property type="match status" value="2"/>
</dbReference>
<keyword evidence="6" id="KW-0862">Zinc</keyword>
<evidence type="ECO:0000256" key="6">
    <source>
        <dbReference type="ARBA" id="ARBA00022833"/>
    </source>
</evidence>
<evidence type="ECO:0000256" key="2">
    <source>
        <dbReference type="ARBA" id="ARBA00006991"/>
    </source>
</evidence>
<evidence type="ECO:0000259" key="13">
    <source>
        <dbReference type="PROSITE" id="PS50805"/>
    </source>
</evidence>
<comment type="subcellular location">
    <subcellularLocation>
        <location evidence="1">Nucleus</location>
    </subcellularLocation>
</comment>
<dbReference type="Gene3D" id="6.10.140.140">
    <property type="match status" value="1"/>
</dbReference>